<dbReference type="EMBL" id="KU594605">
    <property type="protein sequence ID" value="AMO42833.1"/>
    <property type="molecule type" value="Genomic_DNA"/>
</dbReference>
<evidence type="ECO:0008006" key="3">
    <source>
        <dbReference type="Google" id="ProtNLM"/>
    </source>
</evidence>
<name>A0A127KL77_9CAUD</name>
<dbReference type="OrthoDB" id="25662at10239"/>
<accession>A0A127KL77</accession>
<evidence type="ECO:0000313" key="2">
    <source>
        <dbReference type="Proteomes" id="UP000201797"/>
    </source>
</evidence>
<dbReference type="GeneID" id="29124055"/>
<reference evidence="1 2" key="1">
    <citation type="submission" date="2016-01" db="EMBL/GenBank/DDBJ databases">
        <title>The genomic content and context of auxiliary metabolic genes in marine cyanophages.</title>
        <authorList>
            <person name="Marston M.F."/>
            <person name="Martiny J.B.H."/>
            <person name="Crummett L.T."/>
        </authorList>
    </citation>
    <scope>NUCLEOTIDE SEQUENCE [LARGE SCALE GENOMIC DNA]</scope>
    <source>
        <strain evidence="1">RW_29_0704</strain>
    </source>
</reference>
<evidence type="ECO:0000313" key="1">
    <source>
        <dbReference type="EMBL" id="AMO42833.1"/>
    </source>
</evidence>
<dbReference type="Proteomes" id="UP000201797">
    <property type="component" value="Segment"/>
</dbReference>
<keyword evidence="2" id="KW-1185">Reference proteome</keyword>
<sequence length="61" mass="7335">MNFDDESQDIKFNRGLDLFIESVLKPDSKLRQCAHNQKCYNELMYIRSYVLDYLTTLRRDA</sequence>
<proteinExistence type="predicted"/>
<gene>
    <name evidence="1" type="ORF">R290704_051</name>
</gene>
<organism evidence="1 2">
    <name type="scientific">Cyanophage S-RIM50</name>
    <dbReference type="NCBI Taxonomy" id="687803"/>
    <lineage>
        <taxon>Viruses</taxon>
        <taxon>Duplodnaviria</taxon>
        <taxon>Heunggongvirae</taxon>
        <taxon>Uroviricota</taxon>
        <taxon>Caudoviricetes</taxon>
        <taxon>Pantevenvirales</taxon>
        <taxon>Kyanoviridae</taxon>
        <taxon>Neptunevirus</taxon>
        <taxon>Neptunevirus srim50</taxon>
    </lineage>
</organism>
<dbReference type="KEGG" id="vg:29124055"/>
<protein>
    <recommendedName>
        <fullName evidence="3">Gp58</fullName>
    </recommendedName>
</protein>
<dbReference type="RefSeq" id="YP_009302132.1">
    <property type="nucleotide sequence ID" value="NC_031242.1"/>
</dbReference>